<evidence type="ECO:0000256" key="1">
    <source>
        <dbReference type="ARBA" id="ARBA00008361"/>
    </source>
</evidence>
<dbReference type="GO" id="GO:0032259">
    <property type="term" value="P:methylation"/>
    <property type="evidence" value="ECO:0007669"/>
    <property type="project" value="UniProtKB-KW"/>
</dbReference>
<evidence type="ECO:0000313" key="6">
    <source>
        <dbReference type="Proteomes" id="UP000612456"/>
    </source>
</evidence>
<feature type="domain" description="Methyltransferase type 11" evidence="4">
    <location>
        <begin position="43"/>
        <end position="137"/>
    </location>
</feature>
<comment type="similarity">
    <text evidence="1">Belongs to the methyltransferase superfamily.</text>
</comment>
<dbReference type="PANTHER" id="PTHR44942:SF4">
    <property type="entry name" value="METHYLTRANSFERASE TYPE 11 DOMAIN-CONTAINING PROTEIN"/>
    <property type="match status" value="1"/>
</dbReference>
<dbReference type="Proteomes" id="UP000612456">
    <property type="component" value="Unassembled WGS sequence"/>
</dbReference>
<dbReference type="RefSeq" id="WP_188990025.1">
    <property type="nucleotide sequence ID" value="NZ_BMHP01000001.1"/>
</dbReference>
<sequence length="254" mass="28889">MDSKTRFSDRVDAYVKYRPGYPSEVLDFLYAKAGFRQNGVIADIGSETGIFSRLLLERGSTVYGIEPNEEMRQASIRQLAGSSLEERFIAIDGSAEHTTLADHSIDSAVSAQAFHWFDIEQAKVEFARIIKPGGMAALVWNRRKVDSDPFAAAYDKLLMRYASDYDKVKHTRLGSEQFASFYRNGEYGLELFANKQLFNLEQLEGRTASSSYTPLPGHPDHVFFYEQLKQIFIDHQQGGQVAFHYQTEVYYGFV</sequence>
<evidence type="ECO:0000313" key="5">
    <source>
        <dbReference type="EMBL" id="GGD55844.1"/>
    </source>
</evidence>
<dbReference type="SUPFAM" id="SSF53335">
    <property type="entry name" value="S-adenosyl-L-methionine-dependent methyltransferases"/>
    <property type="match status" value="1"/>
</dbReference>
<organism evidence="5 6">
    <name type="scientific">Paenibacillus nasutitermitis</name>
    <dbReference type="NCBI Taxonomy" id="1652958"/>
    <lineage>
        <taxon>Bacteria</taxon>
        <taxon>Bacillati</taxon>
        <taxon>Bacillota</taxon>
        <taxon>Bacilli</taxon>
        <taxon>Bacillales</taxon>
        <taxon>Paenibacillaceae</taxon>
        <taxon>Paenibacillus</taxon>
    </lineage>
</organism>
<reference evidence="5" key="2">
    <citation type="submission" date="2020-09" db="EMBL/GenBank/DDBJ databases">
        <authorList>
            <person name="Sun Q."/>
            <person name="Zhou Y."/>
        </authorList>
    </citation>
    <scope>NUCLEOTIDE SEQUENCE</scope>
    <source>
        <strain evidence="5">CGMCC 1.15178</strain>
    </source>
</reference>
<evidence type="ECO:0000259" key="4">
    <source>
        <dbReference type="Pfam" id="PF08241"/>
    </source>
</evidence>
<keyword evidence="6" id="KW-1185">Reference proteome</keyword>
<protein>
    <submittedName>
        <fullName evidence="5">Methyltransferase</fullName>
    </submittedName>
</protein>
<evidence type="ECO:0000256" key="3">
    <source>
        <dbReference type="ARBA" id="ARBA00022679"/>
    </source>
</evidence>
<dbReference type="AlphaFoldDB" id="A0A916YR97"/>
<dbReference type="CDD" id="cd02440">
    <property type="entry name" value="AdoMet_MTases"/>
    <property type="match status" value="1"/>
</dbReference>
<comment type="caution">
    <text evidence="5">The sequence shown here is derived from an EMBL/GenBank/DDBJ whole genome shotgun (WGS) entry which is preliminary data.</text>
</comment>
<accession>A0A916YR97</accession>
<keyword evidence="2 5" id="KW-0489">Methyltransferase</keyword>
<dbReference type="PANTHER" id="PTHR44942">
    <property type="entry name" value="METHYLTRANSF_11 DOMAIN-CONTAINING PROTEIN"/>
    <property type="match status" value="1"/>
</dbReference>
<keyword evidence="3" id="KW-0808">Transferase</keyword>
<proteinExistence type="inferred from homology"/>
<dbReference type="EMBL" id="BMHP01000001">
    <property type="protein sequence ID" value="GGD55844.1"/>
    <property type="molecule type" value="Genomic_DNA"/>
</dbReference>
<name>A0A916YR97_9BACL</name>
<dbReference type="GO" id="GO:0008757">
    <property type="term" value="F:S-adenosylmethionine-dependent methyltransferase activity"/>
    <property type="evidence" value="ECO:0007669"/>
    <property type="project" value="InterPro"/>
</dbReference>
<dbReference type="InterPro" id="IPR051052">
    <property type="entry name" value="Diverse_substrate_MTase"/>
</dbReference>
<gene>
    <name evidence="5" type="ORF">GCM10010911_11930</name>
</gene>
<dbReference type="InterPro" id="IPR013216">
    <property type="entry name" value="Methyltransf_11"/>
</dbReference>
<reference evidence="5" key="1">
    <citation type="journal article" date="2014" name="Int. J. Syst. Evol. Microbiol.">
        <title>Complete genome sequence of Corynebacterium casei LMG S-19264T (=DSM 44701T), isolated from a smear-ripened cheese.</title>
        <authorList>
            <consortium name="US DOE Joint Genome Institute (JGI-PGF)"/>
            <person name="Walter F."/>
            <person name="Albersmeier A."/>
            <person name="Kalinowski J."/>
            <person name="Ruckert C."/>
        </authorList>
    </citation>
    <scope>NUCLEOTIDE SEQUENCE</scope>
    <source>
        <strain evidence="5">CGMCC 1.15178</strain>
    </source>
</reference>
<evidence type="ECO:0000256" key="2">
    <source>
        <dbReference type="ARBA" id="ARBA00022603"/>
    </source>
</evidence>
<dbReference type="Pfam" id="PF08241">
    <property type="entry name" value="Methyltransf_11"/>
    <property type="match status" value="1"/>
</dbReference>
<dbReference type="Gene3D" id="3.40.50.150">
    <property type="entry name" value="Vaccinia Virus protein VP39"/>
    <property type="match status" value="1"/>
</dbReference>
<dbReference type="InterPro" id="IPR029063">
    <property type="entry name" value="SAM-dependent_MTases_sf"/>
</dbReference>